<proteinExistence type="predicted"/>
<dbReference type="AlphaFoldDB" id="A0A212KBW0"/>
<gene>
    <name evidence="2" type="ORF">KL86APRO_12532</name>
</gene>
<dbReference type="EMBL" id="FLUO01000001">
    <property type="protein sequence ID" value="SBW09170.1"/>
    <property type="molecule type" value="Genomic_DNA"/>
</dbReference>
<sequence length="298" mass="33014">MILNRASLDAATTGFRTIFNGAFLGAKNADHYQRIAMVVPSTTAKNSYPWLADNFEIREWVGERVYQNLLSAEFSILNKDFEGTQAVPRNAIEDDELGVYAPLFQQMGDATATFPNRLVFPLLKAGFTSLCWDGQYFFDTDHPSFDADGDETSVSNFLGGTGDPWFLVASGSPLKPLIYQERRKFQFVAKDRPTDDNLFERKTFVYGVDGRMNVGFGMPQLVVASRQPLTHDSYAAARAAFAAWHKKSGEPLGLIGDLLVVGSTNEAAARKVLVNETKANGESNEWKGSAELFLTPWL</sequence>
<evidence type="ECO:0000313" key="2">
    <source>
        <dbReference type="EMBL" id="SBW09170.1"/>
    </source>
</evidence>
<dbReference type="Pfam" id="PF10124">
    <property type="entry name" value="Mu-like_gpT"/>
    <property type="match status" value="1"/>
</dbReference>
<organism evidence="2">
    <name type="scientific">uncultured Alphaproteobacteria bacterium</name>
    <dbReference type="NCBI Taxonomy" id="91750"/>
    <lineage>
        <taxon>Bacteria</taxon>
        <taxon>Pseudomonadati</taxon>
        <taxon>Pseudomonadota</taxon>
        <taxon>Alphaproteobacteria</taxon>
        <taxon>environmental samples</taxon>
    </lineage>
</organism>
<dbReference type="InterPro" id="IPR018774">
    <property type="entry name" value="Phage_Mu_GpT"/>
</dbReference>
<accession>A0A212KBW0</accession>
<reference evidence="2" key="1">
    <citation type="submission" date="2016-04" db="EMBL/GenBank/DDBJ databases">
        <authorList>
            <person name="Evans L.H."/>
            <person name="Alamgir A."/>
            <person name="Owens N."/>
            <person name="Weber N.D."/>
            <person name="Virtaneva K."/>
            <person name="Barbian K."/>
            <person name="Babar A."/>
            <person name="Rosenke K."/>
        </authorList>
    </citation>
    <scope>NUCLEOTIDE SEQUENCE</scope>
    <source>
        <strain evidence="2">86</strain>
    </source>
</reference>
<name>A0A212KBW0_9PROT</name>
<evidence type="ECO:0000259" key="1">
    <source>
        <dbReference type="Pfam" id="PF10124"/>
    </source>
</evidence>
<protein>
    <submittedName>
        <fullName evidence="2">Mu phage protein T</fullName>
    </submittedName>
</protein>
<feature type="domain" description="Bacteriophage Mu GpT" evidence="1">
    <location>
        <begin position="9"/>
        <end position="298"/>
    </location>
</feature>